<feature type="domain" description="GAIN-B" evidence="11">
    <location>
        <begin position="734"/>
        <end position="896"/>
    </location>
</feature>
<dbReference type="KEGG" id="osn:115224954"/>
<dbReference type="Pfam" id="PF00002">
    <property type="entry name" value="7tm_2"/>
    <property type="match status" value="1"/>
</dbReference>
<dbReference type="SMART" id="SM00365">
    <property type="entry name" value="LRR_SD22"/>
    <property type="match status" value="16"/>
</dbReference>
<dbReference type="Pfam" id="PF01825">
    <property type="entry name" value="GPS"/>
    <property type="match status" value="1"/>
</dbReference>
<evidence type="ECO:0000256" key="6">
    <source>
        <dbReference type="ARBA" id="ARBA00022989"/>
    </source>
</evidence>
<feature type="transmembrane region" description="Helical" evidence="10">
    <location>
        <begin position="905"/>
        <end position="928"/>
    </location>
</feature>
<keyword evidence="2" id="KW-0433">Leucine-rich repeat</keyword>
<keyword evidence="4" id="KW-0732">Signal</keyword>
<keyword evidence="3 10" id="KW-0812">Transmembrane</keyword>
<dbReference type="SMART" id="SM00303">
    <property type="entry name" value="GPS"/>
    <property type="match status" value="1"/>
</dbReference>
<dbReference type="PROSITE" id="PS50261">
    <property type="entry name" value="G_PROTEIN_RECEP_F2_4"/>
    <property type="match status" value="1"/>
</dbReference>
<dbReference type="InterPro" id="IPR003591">
    <property type="entry name" value="Leu-rich_rpt_typical-subtyp"/>
</dbReference>
<dbReference type="SUPFAM" id="SSF52058">
    <property type="entry name" value="L domain-like"/>
    <property type="match status" value="2"/>
</dbReference>
<proteinExistence type="predicted"/>
<dbReference type="InterPro" id="IPR000832">
    <property type="entry name" value="GPCR_2_secretin-like"/>
</dbReference>
<feature type="transmembrane region" description="Helical" evidence="10">
    <location>
        <begin position="1094"/>
        <end position="1115"/>
    </location>
</feature>
<dbReference type="FunFam" id="3.80.10.10:FF:000770">
    <property type="entry name" value="Uncharacterized protein"/>
    <property type="match status" value="2"/>
</dbReference>
<organism evidence="14 15">
    <name type="scientific">Octopus sinensis</name>
    <name type="common">East Asian common octopus</name>
    <dbReference type="NCBI Taxonomy" id="2607531"/>
    <lineage>
        <taxon>Eukaryota</taxon>
        <taxon>Metazoa</taxon>
        <taxon>Spiralia</taxon>
        <taxon>Lophotrochozoa</taxon>
        <taxon>Mollusca</taxon>
        <taxon>Cephalopoda</taxon>
        <taxon>Coleoidea</taxon>
        <taxon>Octopodiformes</taxon>
        <taxon>Octopoda</taxon>
        <taxon>Incirrata</taxon>
        <taxon>Octopodidae</taxon>
        <taxon>Octopus</taxon>
    </lineage>
</organism>
<dbReference type="PANTHER" id="PTHR45842">
    <property type="entry name" value="SYNAPTIC ADHESION-LIKE MOLECULE SALM"/>
    <property type="match status" value="1"/>
</dbReference>
<evidence type="ECO:0000256" key="2">
    <source>
        <dbReference type="ARBA" id="ARBA00022614"/>
    </source>
</evidence>
<comment type="subcellular location">
    <subcellularLocation>
        <location evidence="1">Membrane</location>
        <topology evidence="1">Multi-pass membrane protein</topology>
    </subcellularLocation>
</comment>
<dbReference type="Gene3D" id="1.20.1070.10">
    <property type="entry name" value="Rhodopsin 7-helix transmembrane proteins"/>
    <property type="match status" value="1"/>
</dbReference>
<dbReference type="PRINTS" id="PR00249">
    <property type="entry name" value="GPCRSECRETIN"/>
</dbReference>
<gene>
    <name evidence="15" type="primary">LOC115224954</name>
</gene>
<dbReference type="InterPro" id="IPR050467">
    <property type="entry name" value="LRFN"/>
</dbReference>
<keyword evidence="5" id="KW-0677">Repeat</keyword>
<dbReference type="InterPro" id="IPR057244">
    <property type="entry name" value="GAIN_B"/>
</dbReference>
<evidence type="ECO:0000313" key="15">
    <source>
        <dbReference type="RefSeq" id="XP_036369757.1"/>
    </source>
</evidence>
<dbReference type="CDD" id="cd15040">
    <property type="entry name" value="7tmB2_Adhesion"/>
    <property type="match status" value="1"/>
</dbReference>
<evidence type="ECO:0000256" key="4">
    <source>
        <dbReference type="ARBA" id="ARBA00022729"/>
    </source>
</evidence>
<dbReference type="Gene3D" id="2.60.220.50">
    <property type="match status" value="1"/>
</dbReference>
<keyword evidence="14" id="KW-1185">Reference proteome</keyword>
<dbReference type="InterPro" id="IPR032675">
    <property type="entry name" value="LRR_dom_sf"/>
</dbReference>
<dbReference type="AlphaFoldDB" id="A0A7E6FSD1"/>
<feature type="domain" description="G-protein coupled receptors family 2 profile 1" evidence="12">
    <location>
        <begin position="499"/>
        <end position="597"/>
    </location>
</feature>
<dbReference type="PROSITE" id="PS51450">
    <property type="entry name" value="LRR"/>
    <property type="match status" value="13"/>
</dbReference>
<dbReference type="PROSITE" id="PS50221">
    <property type="entry name" value="GAIN_B"/>
    <property type="match status" value="1"/>
</dbReference>
<evidence type="ECO:0000259" key="12">
    <source>
        <dbReference type="PROSITE" id="PS50227"/>
    </source>
</evidence>
<accession>A0A7E6FSD1</accession>
<feature type="transmembrane region" description="Helical" evidence="10">
    <location>
        <begin position="1008"/>
        <end position="1029"/>
    </location>
</feature>
<dbReference type="InterPro" id="IPR000203">
    <property type="entry name" value="GPS"/>
</dbReference>
<dbReference type="RefSeq" id="XP_036369757.1">
    <property type="nucleotide sequence ID" value="XM_036513864.1"/>
</dbReference>
<dbReference type="PANTHER" id="PTHR45842:SF12">
    <property type="entry name" value="KEKKON 5, ISOFORM A"/>
    <property type="match status" value="1"/>
</dbReference>
<keyword evidence="6 10" id="KW-1133">Transmembrane helix</keyword>
<keyword evidence="8" id="KW-1015">Disulfide bond</keyword>
<evidence type="ECO:0000256" key="3">
    <source>
        <dbReference type="ARBA" id="ARBA00022692"/>
    </source>
</evidence>
<sequence>MTNGCRICGFHTEDITHIKALVRKCHLPMRHVIRYLSHNKITKIENGPLRNLQNLMYLLLSNNNISKIEKKSFVNLPELYEIRLSDNKISKIEKESFVNLPKLHEIRLSDNKISKIEKESFVNLPKLHEIDLARNEISKIEQNSFVNVTRVNTLDLSHNAISSLEQNAFETLTEIERLYLSHNKITKIENGSLRNLQNLMYLLLSNNNISKIEKKSFVNLPELYEIRLSDNKISKIEKESFVNLPKLHEIDLSHNAISSLEQNAFETLTKLKTLDLSHNAISSLEQNAFETLTEIERLYLSHNKITKIENGSLRNVQNLVSLLLSNNNISKIEKKSFVNLPELYEIRLSDNKISKIEKESFVNLPKLHEIRLSDNKISKIEKESFVNLPKLHEIDLSHNAISSLEQNAFETLTEIERLDLSNNNMSSVTQGAFENLYNLKHLNLSYNNIQMYEDGAFSPLGNIKTINLNGNEKLKCGHHLPAVVNCMTSRFYDVKVLGECLTNLDTEEDVLMPIMNYSRSQMVCNKDTTSINNEDFNWQMTKVGTNATIPCHANVATRHCSSRKAGYLESQNKTSRKCSPVTGVWQEPDMSQCNNTEWITQALKSIKSKGVDVEKFERLSITLRNISQRSVYFKAEDFDLIVDICEKMMPLLPIASLNIMPKNILLTIDNIINAPEKILVEVQQSHGIVSRMLQIIEVIPEKIPLEEQRVTAIYSNLGIGAAKVEKSTFNGHIHAVSFGTNETEARSEIYNDSVSQVEDMMDIISLPKSLLKHRKDEEQSKFSRISFFCLRDDKLYRVIQTSNNQTTTKVDSRIIAANIPNVNITNLDEPVTISFNVIDQNVTNPQCVYWDDSPGQNPNWSSKGCNIYKYVPGKNVVCSCNHLTSFALLMNVYQKEMENNSLLSIISNVGCGISFVCLVLTIIIHAYFKNLWKLMASKVLVNLCVSLAATCLIFLVGFQEYSTKIAAVCKAVAALLHYFLLTSFLWMAVEAVHIYRGLFVFKPIRSSFIKKSSILVWGIPAVIVIITLATNNMNNYIKSDQVCWLYRKAFYAAFLAPVVIILFINLVIFLRVMWRLNSMQNDTQVEHKTKKVRVFGIVGLCFLLGLPWVLPFFAHGEAAEAFHLLFAIFNPLQGMFIFLCYCIYKKDTRDVICLFVCKRKTWEPRQALENIRSSISHHETECKKAETNL</sequence>
<dbReference type="Proteomes" id="UP000515154">
    <property type="component" value="Linkage group LG27"/>
</dbReference>
<dbReference type="InterPro" id="IPR046338">
    <property type="entry name" value="GAIN_dom_sf"/>
</dbReference>
<evidence type="ECO:0000313" key="14">
    <source>
        <dbReference type="Proteomes" id="UP000515154"/>
    </source>
</evidence>
<evidence type="ECO:0000256" key="7">
    <source>
        <dbReference type="ARBA" id="ARBA00023136"/>
    </source>
</evidence>
<dbReference type="SMART" id="SM00369">
    <property type="entry name" value="LRR_TYP"/>
    <property type="match status" value="17"/>
</dbReference>
<protein>
    <submittedName>
        <fullName evidence="15">Adhesion G protein-coupled receptor A2-like</fullName>
    </submittedName>
</protein>
<dbReference type="InterPro" id="IPR001879">
    <property type="entry name" value="GPCR_2_extracellular_dom"/>
</dbReference>
<evidence type="ECO:0000256" key="5">
    <source>
        <dbReference type="ARBA" id="ARBA00022737"/>
    </source>
</evidence>
<keyword evidence="9" id="KW-0325">Glycoprotein</keyword>
<dbReference type="GO" id="GO:0016020">
    <property type="term" value="C:membrane"/>
    <property type="evidence" value="ECO:0007669"/>
    <property type="project" value="UniProtKB-SubCell"/>
</dbReference>
<dbReference type="SUPFAM" id="SSF81321">
    <property type="entry name" value="Family A G protein-coupled receptor-like"/>
    <property type="match status" value="1"/>
</dbReference>
<evidence type="ECO:0000256" key="8">
    <source>
        <dbReference type="ARBA" id="ARBA00023157"/>
    </source>
</evidence>
<feature type="transmembrane region" description="Helical" evidence="10">
    <location>
        <begin position="940"/>
        <end position="959"/>
    </location>
</feature>
<evidence type="ECO:0000259" key="13">
    <source>
        <dbReference type="PROSITE" id="PS50261"/>
    </source>
</evidence>
<keyword evidence="7 10" id="KW-0472">Membrane</keyword>
<dbReference type="InterPro" id="IPR017981">
    <property type="entry name" value="GPCR_2-like_7TM"/>
</dbReference>
<dbReference type="Gene3D" id="3.80.10.10">
    <property type="entry name" value="Ribonuclease Inhibitor"/>
    <property type="match status" value="4"/>
</dbReference>
<dbReference type="GO" id="GO:0004930">
    <property type="term" value="F:G protein-coupled receptor activity"/>
    <property type="evidence" value="ECO:0007669"/>
    <property type="project" value="InterPro"/>
</dbReference>
<evidence type="ECO:0000256" key="10">
    <source>
        <dbReference type="SAM" id="Phobius"/>
    </source>
</evidence>
<feature type="transmembrane region" description="Helical" evidence="10">
    <location>
        <begin position="1121"/>
        <end position="1144"/>
    </location>
</feature>
<dbReference type="Pfam" id="PF13855">
    <property type="entry name" value="LRR_8"/>
    <property type="match status" value="3"/>
</dbReference>
<reference evidence="15" key="1">
    <citation type="submission" date="2025-08" db="UniProtKB">
        <authorList>
            <consortium name="RefSeq"/>
        </authorList>
    </citation>
    <scope>IDENTIFICATION</scope>
</reference>
<feature type="transmembrane region" description="Helical" evidence="10">
    <location>
        <begin position="1049"/>
        <end position="1074"/>
    </location>
</feature>
<dbReference type="InterPro" id="IPR001611">
    <property type="entry name" value="Leu-rich_rpt"/>
</dbReference>
<evidence type="ECO:0000256" key="1">
    <source>
        <dbReference type="ARBA" id="ARBA00004141"/>
    </source>
</evidence>
<evidence type="ECO:0000259" key="11">
    <source>
        <dbReference type="PROSITE" id="PS50221"/>
    </source>
</evidence>
<evidence type="ECO:0000256" key="9">
    <source>
        <dbReference type="ARBA" id="ARBA00023180"/>
    </source>
</evidence>
<feature type="domain" description="G-protein coupled receptors family 2 profile 2" evidence="13">
    <location>
        <begin position="903"/>
        <end position="1145"/>
    </location>
</feature>
<name>A0A7E6FSD1_9MOLL</name>
<dbReference type="PROSITE" id="PS50227">
    <property type="entry name" value="G_PROTEIN_RECEP_F2_3"/>
    <property type="match status" value="1"/>
</dbReference>
<dbReference type="GO" id="GO:0007166">
    <property type="term" value="P:cell surface receptor signaling pathway"/>
    <property type="evidence" value="ECO:0007669"/>
    <property type="project" value="InterPro"/>
</dbReference>